<feature type="transmembrane region" description="Helical" evidence="1">
    <location>
        <begin position="6"/>
        <end position="25"/>
    </location>
</feature>
<dbReference type="PATRIC" id="fig|1423.173.peg.4774"/>
<dbReference type="EMBL" id="JXBC01000013">
    <property type="protein sequence ID" value="KIU06232.1"/>
    <property type="molecule type" value="Genomic_DNA"/>
</dbReference>
<protein>
    <submittedName>
        <fullName evidence="2">Sigma-Y antisigma factor component</fullName>
    </submittedName>
</protein>
<keyword evidence="1" id="KW-0812">Transmembrane</keyword>
<keyword evidence="1" id="KW-0472">Membrane</keyword>
<evidence type="ECO:0000313" key="2">
    <source>
        <dbReference type="EMBL" id="KIU06232.1"/>
    </source>
</evidence>
<dbReference type="Proteomes" id="UP000032247">
    <property type="component" value="Unassembled WGS sequence"/>
</dbReference>
<evidence type="ECO:0000313" key="3">
    <source>
        <dbReference type="Proteomes" id="UP000032247"/>
    </source>
</evidence>
<sequence>MTQTEMIITVAACLIVLAQGIFLFIDAKKRNRMAWVWGIVGLIQAPMPLICYYFFVIRPDRKKRGIKQ</sequence>
<reference evidence="2 3" key="1">
    <citation type="submission" date="2014-12" db="EMBL/GenBank/DDBJ databases">
        <title>Comparative genome analysis of Bacillus coagulans HM-08, Clostridium butyricum HM-68, Bacillus subtilis HM-66 and Bacillus licheniformis BL-09.</title>
        <authorList>
            <person name="Zhang H."/>
        </authorList>
    </citation>
    <scope>NUCLEOTIDE SEQUENCE [LARGE SCALE GENOMIC DNA]</scope>
    <source>
        <strain evidence="2 3">HM-66</strain>
    </source>
</reference>
<dbReference type="AlphaFoldDB" id="A0A0D1KJB6"/>
<gene>
    <name evidence="2" type="ORF">SC09_contig4orf01307</name>
</gene>
<accession>A0A0D1KJB6</accession>
<name>A0A0D1KJB6_BACIU</name>
<evidence type="ECO:0000256" key="1">
    <source>
        <dbReference type="SAM" id="Phobius"/>
    </source>
</evidence>
<comment type="caution">
    <text evidence="2">The sequence shown here is derived from an EMBL/GenBank/DDBJ whole genome shotgun (WGS) entry which is preliminary data.</text>
</comment>
<dbReference type="STRING" id="483913.AN935_19590"/>
<proteinExistence type="predicted"/>
<feature type="transmembrane region" description="Helical" evidence="1">
    <location>
        <begin position="34"/>
        <end position="55"/>
    </location>
</feature>
<organism evidence="2 3">
    <name type="scientific">Bacillus subtilis</name>
    <dbReference type="NCBI Taxonomy" id="1423"/>
    <lineage>
        <taxon>Bacteria</taxon>
        <taxon>Bacillati</taxon>
        <taxon>Bacillota</taxon>
        <taxon>Bacilli</taxon>
        <taxon>Bacillales</taxon>
        <taxon>Bacillaceae</taxon>
        <taxon>Bacillus</taxon>
    </lineage>
</organism>
<keyword evidence="1" id="KW-1133">Transmembrane helix</keyword>